<dbReference type="NCBIfam" id="TIGR00177">
    <property type="entry name" value="molyb_syn"/>
    <property type="match status" value="1"/>
</dbReference>
<comment type="cofactor">
    <cofactor evidence="6">
        <name>Mg(2+)</name>
        <dbReference type="ChEBI" id="CHEBI:18420"/>
    </cofactor>
</comment>
<comment type="catalytic activity">
    <reaction evidence="5">
        <text>adenylyl-molybdopterin + molybdate = Mo-molybdopterin + AMP + H(+)</text>
        <dbReference type="Rhea" id="RHEA:35047"/>
        <dbReference type="ChEBI" id="CHEBI:15378"/>
        <dbReference type="ChEBI" id="CHEBI:36264"/>
        <dbReference type="ChEBI" id="CHEBI:62727"/>
        <dbReference type="ChEBI" id="CHEBI:71302"/>
        <dbReference type="ChEBI" id="CHEBI:456215"/>
        <dbReference type="EC" id="2.10.1.1"/>
    </reaction>
</comment>
<dbReference type="PANTHER" id="PTHR10192">
    <property type="entry name" value="MOLYBDOPTERIN BIOSYNTHESIS PROTEIN"/>
    <property type="match status" value="1"/>
</dbReference>
<feature type="domain" description="MoaB/Mog" evidence="7">
    <location>
        <begin position="188"/>
        <end position="325"/>
    </location>
</feature>
<evidence type="ECO:0000256" key="3">
    <source>
        <dbReference type="ARBA" id="ARBA00010763"/>
    </source>
</evidence>
<sequence length="416" mass="44328">MTDTCYVQAAKLLTVAQAKQHIRLAIQEIAERESVAIGAALGRILADDLHSAVDIPPQRNAAMDGYAFSSRQLIADQAVELQEVGTAWAGKPYQGSIGPNQCVRIFTGAVVPESADSVIAQEQIQRVGNSIHFPPGTQPFKNIRAAGSDVKQGEVLVTAPKRLSPADLGLLAAAGISSVAVKRRLKIGFFSTGDELSALGNPLRTGQIYDSNRYMLSGLLNDANHICTDLGVIADDSELLEHTLLSAAEQFDVLISSGGASVGDADFVKQALEKCGRVNFWKLAIKPGKPLAFGRIKNCWFFGLPGNPIAVLVTYRQFVKPALAQLAGNTAEMPLQLKARCESALRKSPGREEYQRGILRQTAPGEFAVKSAGPQDSHQLKVASLANCFIVLDSACAGVSAGESVTVEPFDAFLSE</sequence>
<keyword evidence="6" id="KW-0808">Transferase</keyword>
<dbReference type="InterPro" id="IPR005110">
    <property type="entry name" value="MoeA_linker/N"/>
</dbReference>
<dbReference type="Gene3D" id="2.40.340.10">
    <property type="entry name" value="MoeA, C-terminal, domain IV"/>
    <property type="match status" value="1"/>
</dbReference>
<dbReference type="EMBL" id="JANIBJ010000011">
    <property type="protein sequence ID" value="MCQ8103990.1"/>
    <property type="molecule type" value="Genomic_DNA"/>
</dbReference>
<dbReference type="RefSeq" id="WP_256601741.1">
    <property type="nucleotide sequence ID" value="NZ_JANIBJ010000011.1"/>
</dbReference>
<evidence type="ECO:0000259" key="7">
    <source>
        <dbReference type="SMART" id="SM00852"/>
    </source>
</evidence>
<dbReference type="InterPro" id="IPR008284">
    <property type="entry name" value="MoCF_biosynth_CS"/>
</dbReference>
<dbReference type="SUPFAM" id="SSF53218">
    <property type="entry name" value="Molybdenum cofactor biosynthesis proteins"/>
    <property type="match status" value="1"/>
</dbReference>
<evidence type="ECO:0000313" key="8">
    <source>
        <dbReference type="EMBL" id="MCQ8103990.1"/>
    </source>
</evidence>
<dbReference type="InterPro" id="IPR038987">
    <property type="entry name" value="MoeA-like"/>
</dbReference>
<keyword evidence="6" id="KW-0500">Molybdenum</keyword>
<dbReference type="InterPro" id="IPR036688">
    <property type="entry name" value="MoeA_C_domain_IV_sf"/>
</dbReference>
<comment type="function">
    <text evidence="1 6">Catalyzes the insertion of molybdate into adenylated molybdopterin with the concomitant release of AMP.</text>
</comment>
<protein>
    <recommendedName>
        <fullName evidence="6">Molybdopterin molybdenumtransferase</fullName>
        <ecNumber evidence="6">2.10.1.1</ecNumber>
    </recommendedName>
</protein>
<dbReference type="PANTHER" id="PTHR10192:SF5">
    <property type="entry name" value="GEPHYRIN"/>
    <property type="match status" value="1"/>
</dbReference>
<dbReference type="CDD" id="cd00887">
    <property type="entry name" value="MoeA"/>
    <property type="match status" value="1"/>
</dbReference>
<keyword evidence="9" id="KW-1185">Reference proteome</keyword>
<dbReference type="SUPFAM" id="SSF63867">
    <property type="entry name" value="MoeA C-terminal domain-like"/>
    <property type="match status" value="1"/>
</dbReference>
<comment type="similarity">
    <text evidence="3 6">Belongs to the MoeA family.</text>
</comment>
<comment type="caution">
    <text evidence="8">The sequence shown here is derived from an EMBL/GenBank/DDBJ whole genome shotgun (WGS) entry which is preliminary data.</text>
</comment>
<evidence type="ECO:0000313" key="9">
    <source>
        <dbReference type="Proteomes" id="UP001524499"/>
    </source>
</evidence>
<dbReference type="PROSITE" id="PS01079">
    <property type="entry name" value="MOCF_BIOSYNTHESIS_2"/>
    <property type="match status" value="1"/>
</dbReference>
<dbReference type="InterPro" id="IPR036425">
    <property type="entry name" value="MoaB/Mog-like_dom_sf"/>
</dbReference>
<evidence type="ECO:0000256" key="6">
    <source>
        <dbReference type="RuleBase" id="RU365090"/>
    </source>
</evidence>
<dbReference type="Gene3D" id="3.40.980.10">
    <property type="entry name" value="MoaB/Mog-like domain"/>
    <property type="match status" value="1"/>
</dbReference>
<dbReference type="SUPFAM" id="SSF63882">
    <property type="entry name" value="MoeA N-terminal region -like"/>
    <property type="match status" value="1"/>
</dbReference>
<dbReference type="Pfam" id="PF03454">
    <property type="entry name" value="MoeA_C"/>
    <property type="match status" value="1"/>
</dbReference>
<dbReference type="Proteomes" id="UP001524499">
    <property type="component" value="Unassembled WGS sequence"/>
</dbReference>
<reference evidence="8 9" key="1">
    <citation type="submission" date="2022-07" db="EMBL/GenBank/DDBJ databases">
        <title>Methylomonas rivi sp. nov., Methylomonas rosea sp. nov., Methylomonas aureus sp. nov. and Methylomonas subterranea sp. nov., four novel methanotrophs isolated from a freshwater creek and the deep terrestrial subsurface.</title>
        <authorList>
            <person name="Abin C."/>
            <person name="Sankaranarayanan K."/>
            <person name="Garner C."/>
            <person name="Sindelar R."/>
            <person name="Kotary K."/>
            <person name="Garner R."/>
            <person name="Barclay S."/>
            <person name="Lawson P."/>
            <person name="Krumholz L."/>
        </authorList>
    </citation>
    <scope>NUCLEOTIDE SEQUENCE [LARGE SCALE GENOMIC DNA]</scope>
    <source>
        <strain evidence="8 9">SURF-2</strain>
    </source>
</reference>
<name>A0ABT1TEV3_9GAMM</name>
<evidence type="ECO:0000256" key="1">
    <source>
        <dbReference type="ARBA" id="ARBA00002901"/>
    </source>
</evidence>
<organism evidence="8 9">
    <name type="scientific">Methylomonas subterranea</name>
    <dbReference type="NCBI Taxonomy" id="2952225"/>
    <lineage>
        <taxon>Bacteria</taxon>
        <taxon>Pseudomonadati</taxon>
        <taxon>Pseudomonadota</taxon>
        <taxon>Gammaproteobacteria</taxon>
        <taxon>Methylococcales</taxon>
        <taxon>Methylococcaceae</taxon>
        <taxon>Methylomonas</taxon>
    </lineage>
</organism>
<proteinExistence type="inferred from homology"/>
<dbReference type="Gene3D" id="3.90.105.10">
    <property type="entry name" value="Molybdopterin biosynthesis moea protein, domain 2"/>
    <property type="match status" value="1"/>
</dbReference>
<gene>
    <name evidence="8" type="ORF">NP590_07730</name>
</gene>
<dbReference type="Pfam" id="PF03453">
    <property type="entry name" value="MoeA_N"/>
    <property type="match status" value="1"/>
</dbReference>
<dbReference type="InterPro" id="IPR001453">
    <property type="entry name" value="MoaB/Mog_dom"/>
</dbReference>
<dbReference type="NCBIfam" id="NF045515">
    <property type="entry name" value="Glp_gephyrin"/>
    <property type="match status" value="1"/>
</dbReference>
<evidence type="ECO:0000256" key="4">
    <source>
        <dbReference type="ARBA" id="ARBA00023150"/>
    </source>
</evidence>
<dbReference type="SMART" id="SM00852">
    <property type="entry name" value="MoCF_biosynth"/>
    <property type="match status" value="1"/>
</dbReference>
<dbReference type="Pfam" id="PF00994">
    <property type="entry name" value="MoCF_biosynth"/>
    <property type="match status" value="1"/>
</dbReference>
<evidence type="ECO:0000256" key="2">
    <source>
        <dbReference type="ARBA" id="ARBA00005046"/>
    </source>
</evidence>
<dbReference type="EC" id="2.10.1.1" evidence="6"/>
<comment type="pathway">
    <text evidence="2 6">Cofactor biosynthesis; molybdopterin biosynthesis.</text>
</comment>
<evidence type="ECO:0000256" key="5">
    <source>
        <dbReference type="ARBA" id="ARBA00047317"/>
    </source>
</evidence>
<dbReference type="Gene3D" id="2.170.190.11">
    <property type="entry name" value="Molybdopterin biosynthesis moea protein, domain 3"/>
    <property type="match status" value="1"/>
</dbReference>
<keyword evidence="6" id="KW-0479">Metal-binding</keyword>
<accession>A0ABT1TEV3</accession>
<keyword evidence="4 6" id="KW-0501">Molybdenum cofactor biosynthesis</keyword>
<dbReference type="InterPro" id="IPR005111">
    <property type="entry name" value="MoeA_C_domain_IV"/>
</dbReference>
<keyword evidence="6" id="KW-0460">Magnesium</keyword>
<dbReference type="InterPro" id="IPR036135">
    <property type="entry name" value="MoeA_linker/N_sf"/>
</dbReference>